<evidence type="ECO:0000313" key="2">
    <source>
        <dbReference type="Proteomes" id="UP001178507"/>
    </source>
</evidence>
<name>A0AA36IVA6_9DINO</name>
<comment type="caution">
    <text evidence="1">The sequence shown here is derived from an EMBL/GenBank/DDBJ whole genome shotgun (WGS) entry which is preliminary data.</text>
</comment>
<keyword evidence="2" id="KW-1185">Reference proteome</keyword>
<dbReference type="EMBL" id="CAUJNA010002779">
    <property type="protein sequence ID" value="CAJ1394167.1"/>
    <property type="molecule type" value="Genomic_DNA"/>
</dbReference>
<gene>
    <name evidence="1" type="ORF">EVOR1521_LOCUS18890</name>
</gene>
<organism evidence="1 2">
    <name type="scientific">Effrenium voratum</name>
    <dbReference type="NCBI Taxonomy" id="2562239"/>
    <lineage>
        <taxon>Eukaryota</taxon>
        <taxon>Sar</taxon>
        <taxon>Alveolata</taxon>
        <taxon>Dinophyceae</taxon>
        <taxon>Suessiales</taxon>
        <taxon>Symbiodiniaceae</taxon>
        <taxon>Effrenium</taxon>
    </lineage>
</organism>
<dbReference type="AlphaFoldDB" id="A0AA36IVA6"/>
<evidence type="ECO:0000313" key="1">
    <source>
        <dbReference type="EMBL" id="CAJ1394167.1"/>
    </source>
</evidence>
<accession>A0AA36IVA6</accession>
<protein>
    <submittedName>
        <fullName evidence="1">Uncharacterized protein</fullName>
    </submittedName>
</protein>
<sequence length="152" mass="16845">MRLGLLDDASLREICIFGPAAVAHWRTKLFGRGGRTVLLQQGLPLPSLALPPAWRFAASSPGGKHPRQAACARSFLAALGRSCDDRFRCGATRAVGLRGRGRSHVMWHSVLSERRRKFHMSRSWTWLDSGWLSFTSLARLRAVDGLAPQLAR</sequence>
<dbReference type="Proteomes" id="UP001178507">
    <property type="component" value="Unassembled WGS sequence"/>
</dbReference>
<proteinExistence type="predicted"/>
<reference evidence="1" key="1">
    <citation type="submission" date="2023-08" db="EMBL/GenBank/DDBJ databases">
        <authorList>
            <person name="Chen Y."/>
            <person name="Shah S."/>
            <person name="Dougan E. K."/>
            <person name="Thang M."/>
            <person name="Chan C."/>
        </authorList>
    </citation>
    <scope>NUCLEOTIDE SEQUENCE</scope>
</reference>